<proteinExistence type="predicted"/>
<dbReference type="OrthoDB" id="10320327at2759"/>
<dbReference type="Proteomes" id="UP000692954">
    <property type="component" value="Unassembled WGS sequence"/>
</dbReference>
<gene>
    <name evidence="1" type="ORF">PSON_ATCC_30995.1.T0380275</name>
</gene>
<reference evidence="1" key="1">
    <citation type="submission" date="2021-01" db="EMBL/GenBank/DDBJ databases">
        <authorList>
            <consortium name="Genoscope - CEA"/>
            <person name="William W."/>
        </authorList>
    </citation>
    <scope>NUCLEOTIDE SEQUENCE</scope>
</reference>
<comment type="caution">
    <text evidence="1">The sequence shown here is derived from an EMBL/GenBank/DDBJ whole genome shotgun (WGS) entry which is preliminary data.</text>
</comment>
<protein>
    <submittedName>
        <fullName evidence="1">Uncharacterized protein</fullName>
    </submittedName>
</protein>
<organism evidence="1 2">
    <name type="scientific">Paramecium sonneborni</name>
    <dbReference type="NCBI Taxonomy" id="65129"/>
    <lineage>
        <taxon>Eukaryota</taxon>
        <taxon>Sar</taxon>
        <taxon>Alveolata</taxon>
        <taxon>Ciliophora</taxon>
        <taxon>Intramacronucleata</taxon>
        <taxon>Oligohymenophorea</taxon>
        <taxon>Peniculida</taxon>
        <taxon>Parameciidae</taxon>
        <taxon>Paramecium</taxon>
    </lineage>
</organism>
<accession>A0A8S1MF88</accession>
<keyword evidence="2" id="KW-1185">Reference proteome</keyword>
<dbReference type="EMBL" id="CAJJDN010000038">
    <property type="protein sequence ID" value="CAD8079087.1"/>
    <property type="molecule type" value="Genomic_DNA"/>
</dbReference>
<sequence length="192" mass="22656">MKSECATIKNDSEQIKEIHSKWKNADIQQTQIGQIKKLQLSFTEQKNLDFQLPDVFVTTKRILAKPQKSMKINKKTSFSFETSLNNNLQSKQQRNLELTSLQTKYQKFKDLSCSVRTTPQKDSHNQCQSILKNQNFYEIDGIKFPFGLYSMHKKRRNQIQDLLYSNNQQKQKKLDNNDQIQFECNNDAYFNS</sequence>
<name>A0A8S1MF88_9CILI</name>
<dbReference type="AlphaFoldDB" id="A0A8S1MF88"/>
<evidence type="ECO:0000313" key="1">
    <source>
        <dbReference type="EMBL" id="CAD8079087.1"/>
    </source>
</evidence>
<evidence type="ECO:0000313" key="2">
    <source>
        <dbReference type="Proteomes" id="UP000692954"/>
    </source>
</evidence>